<dbReference type="PROSITE" id="PS50977">
    <property type="entry name" value="HTH_TETR_2"/>
    <property type="match status" value="1"/>
</dbReference>
<dbReference type="InterPro" id="IPR050624">
    <property type="entry name" value="HTH-type_Tx_Regulator"/>
</dbReference>
<dbReference type="EMBL" id="BAABJZ010000016">
    <property type="protein sequence ID" value="GAA4880537.1"/>
    <property type="molecule type" value="Genomic_DNA"/>
</dbReference>
<gene>
    <name evidence="4" type="ORF">GCM10023333_13470</name>
</gene>
<feature type="domain" description="HTH tetR-type" evidence="3">
    <location>
        <begin position="6"/>
        <end position="66"/>
    </location>
</feature>
<name>A0ABP9ELR6_9GAMM</name>
<dbReference type="PANTHER" id="PTHR43479:SF11">
    <property type="entry name" value="ACREF_ENVCD OPERON REPRESSOR-RELATED"/>
    <property type="match status" value="1"/>
</dbReference>
<evidence type="ECO:0000256" key="1">
    <source>
        <dbReference type="ARBA" id="ARBA00023125"/>
    </source>
</evidence>
<dbReference type="InterPro" id="IPR001647">
    <property type="entry name" value="HTH_TetR"/>
</dbReference>
<feature type="DNA-binding region" description="H-T-H motif" evidence="2">
    <location>
        <begin position="29"/>
        <end position="48"/>
    </location>
</feature>
<organism evidence="4 5">
    <name type="scientific">Ferrimonas pelagia</name>
    <dbReference type="NCBI Taxonomy" id="1177826"/>
    <lineage>
        <taxon>Bacteria</taxon>
        <taxon>Pseudomonadati</taxon>
        <taxon>Pseudomonadota</taxon>
        <taxon>Gammaproteobacteria</taxon>
        <taxon>Alteromonadales</taxon>
        <taxon>Ferrimonadaceae</taxon>
        <taxon>Ferrimonas</taxon>
    </lineage>
</organism>
<reference evidence="5" key="1">
    <citation type="journal article" date="2019" name="Int. J. Syst. Evol. Microbiol.">
        <title>The Global Catalogue of Microorganisms (GCM) 10K type strain sequencing project: providing services to taxonomists for standard genome sequencing and annotation.</title>
        <authorList>
            <consortium name="The Broad Institute Genomics Platform"/>
            <consortium name="The Broad Institute Genome Sequencing Center for Infectious Disease"/>
            <person name="Wu L."/>
            <person name="Ma J."/>
        </authorList>
    </citation>
    <scope>NUCLEOTIDE SEQUENCE [LARGE SCALE GENOMIC DNA]</scope>
    <source>
        <strain evidence="5">JCM 18401</strain>
    </source>
</reference>
<evidence type="ECO:0000313" key="4">
    <source>
        <dbReference type="EMBL" id="GAA4880537.1"/>
    </source>
</evidence>
<sequence>MKLQSLSPKERVLKIAENHINEKGVWDVSISEVIKEAHVSKKAFYRLFYNKQSMLVYLCAKRMKRMTNCLEELSKRVDNKVERVIALAIFSIICNESDGSKVPLYFFASNKALWKNCLPESEKELEQAFCSLNYAYTKCINDILPFAKSEEELQKAWKHVGRYMRGTIAINNNAITGDLNLCMQSIHDEIDSLITLLQPAIKETIKIDNKLMVVNCRSIIDQYNIDYRNSVCF</sequence>
<dbReference type="Proteomes" id="UP001499988">
    <property type="component" value="Unassembled WGS sequence"/>
</dbReference>
<dbReference type="Pfam" id="PF00440">
    <property type="entry name" value="TetR_N"/>
    <property type="match status" value="1"/>
</dbReference>
<protein>
    <recommendedName>
        <fullName evidence="3">HTH tetR-type domain-containing protein</fullName>
    </recommendedName>
</protein>
<evidence type="ECO:0000313" key="5">
    <source>
        <dbReference type="Proteomes" id="UP001499988"/>
    </source>
</evidence>
<keyword evidence="5" id="KW-1185">Reference proteome</keyword>
<proteinExistence type="predicted"/>
<dbReference type="SUPFAM" id="SSF46689">
    <property type="entry name" value="Homeodomain-like"/>
    <property type="match status" value="1"/>
</dbReference>
<dbReference type="RefSeq" id="WP_345334582.1">
    <property type="nucleotide sequence ID" value="NZ_BAABJZ010000016.1"/>
</dbReference>
<dbReference type="Gene3D" id="1.10.357.10">
    <property type="entry name" value="Tetracycline Repressor, domain 2"/>
    <property type="match status" value="1"/>
</dbReference>
<accession>A0ABP9ELR6</accession>
<dbReference type="PANTHER" id="PTHR43479">
    <property type="entry name" value="ACREF/ENVCD OPERON REPRESSOR-RELATED"/>
    <property type="match status" value="1"/>
</dbReference>
<evidence type="ECO:0000256" key="2">
    <source>
        <dbReference type="PROSITE-ProRule" id="PRU00335"/>
    </source>
</evidence>
<comment type="caution">
    <text evidence="4">The sequence shown here is derived from an EMBL/GenBank/DDBJ whole genome shotgun (WGS) entry which is preliminary data.</text>
</comment>
<dbReference type="InterPro" id="IPR009057">
    <property type="entry name" value="Homeodomain-like_sf"/>
</dbReference>
<evidence type="ECO:0000259" key="3">
    <source>
        <dbReference type="PROSITE" id="PS50977"/>
    </source>
</evidence>
<keyword evidence="1 2" id="KW-0238">DNA-binding</keyword>